<protein>
    <recommendedName>
        <fullName evidence="4">Glycosyl hydrolase family 13 catalytic domain-containing protein</fullName>
    </recommendedName>
</protein>
<dbReference type="GO" id="GO:0016798">
    <property type="term" value="F:hydrolase activity, acting on glycosyl bonds"/>
    <property type="evidence" value="ECO:0007669"/>
    <property type="project" value="UniProtKB-KW"/>
</dbReference>
<dbReference type="Gene3D" id="3.90.400.10">
    <property type="entry name" value="Oligo-1,6-glucosidase, Domain 2"/>
    <property type="match status" value="1"/>
</dbReference>
<evidence type="ECO:0000313" key="6">
    <source>
        <dbReference type="Proteomes" id="UP000647424"/>
    </source>
</evidence>
<name>A0A927FJ67_9BURK</name>
<evidence type="ECO:0000256" key="1">
    <source>
        <dbReference type="ARBA" id="ARBA00022801"/>
    </source>
</evidence>
<sequence length="815" mass="90833">MWFERVGLTLLMVGGLSSALAQTAVPDNLAQGTNATCSAAPVGMKPIFLRGSMNGWTAQDDFEFVWDCSAYYLNVNLQGEHEFKLADAQWSKGNSWSSPVSGASQDAVLMAPDKPGVPGAKHVFSGAHTLRLTWQGAHALLQVQAPHFVDPRQQPVTDKVALSLQHDSRDLAYRRPFGAVPQNQTVHWALKALPGVQQATLVLDVRRLEGNQEVLDYRNLTRIDMQRTSAGAHELFKASYRFKDKAIYGYWFEVQIGGVKYVYQNNAEPIYWTQEKGSGGVGQVSLPIDEARRVRRFRITVHDPAFRVPAWAQDAVYYFIFPDRYRNGNLANDPKVGERKYQDHGIEVHGRWNERPFKPGTGDGSDAHYNNDFFGGDLEGIMAKLDDIRDLGANAIYMTPVFKAASNHKYDTADYHQIDPSFGTNADFTRLTREAAKRGIRVIPDASLNHVGADSRYFDRFGNYSVQDKGAFANGRIHADSPYASWFSLDASQTEPDKQFKGWVGVRDLPELDKASPGWRRFAYGDKDSVTRSWLRRGAAGWRMDVAPWVPDDFWREWRQAVKQTRPDAITIAETWFDASKYLLGDTFDSTMNYVLRNAVLDFANGSDARKLVANLEHLREAYPPQAFHALMNLLSSHDQARALHVLGGPLDASPQALQQAKQRLRLATLVQMTLPGSPTVYYGDEVGLSGGDDPYNRMPYPWADQGGQPDLALRSDFKALLQLRQNQVVLRRGVLQAPLLSTSQLVVLTRQHGHQVALMAYNNSGQSQTVTLEVPPALRGKSGALWWGAGEVAVQGARMTLTVPPVGGWVWGTP</sequence>
<keyword evidence="3" id="KW-0732">Signal</keyword>
<dbReference type="SUPFAM" id="SSF51445">
    <property type="entry name" value="(Trans)glycosidases"/>
    <property type="match status" value="1"/>
</dbReference>
<evidence type="ECO:0000313" key="5">
    <source>
        <dbReference type="EMBL" id="MBD8051946.1"/>
    </source>
</evidence>
<dbReference type="AlphaFoldDB" id="A0A927FJ67"/>
<dbReference type="SUPFAM" id="SSF51011">
    <property type="entry name" value="Glycosyl hydrolase domain"/>
    <property type="match status" value="1"/>
</dbReference>
<dbReference type="EMBL" id="JACYFT010000005">
    <property type="protein sequence ID" value="MBD8051946.1"/>
    <property type="molecule type" value="Genomic_DNA"/>
</dbReference>
<dbReference type="CDD" id="cd11338">
    <property type="entry name" value="AmyAc_CMD"/>
    <property type="match status" value="1"/>
</dbReference>
<dbReference type="Gene3D" id="3.20.20.80">
    <property type="entry name" value="Glycosidases"/>
    <property type="match status" value="1"/>
</dbReference>
<dbReference type="PANTHER" id="PTHR10357:SF210">
    <property type="entry name" value="MALTODEXTRIN GLUCOSIDASE"/>
    <property type="match status" value="1"/>
</dbReference>
<gene>
    <name evidence="5" type="ORF">IC609_15525</name>
</gene>
<keyword evidence="2" id="KW-0326">Glycosidase</keyword>
<keyword evidence="1" id="KW-0378">Hydrolase</keyword>
<evidence type="ECO:0000259" key="4">
    <source>
        <dbReference type="SMART" id="SM00642"/>
    </source>
</evidence>
<dbReference type="InterPro" id="IPR013783">
    <property type="entry name" value="Ig-like_fold"/>
</dbReference>
<proteinExistence type="predicted"/>
<dbReference type="Pfam" id="PF00128">
    <property type="entry name" value="Alpha-amylase"/>
    <property type="match status" value="1"/>
</dbReference>
<feature type="chain" id="PRO_5038002713" description="Glycosyl hydrolase family 13 catalytic domain-containing protein" evidence="3">
    <location>
        <begin position="22"/>
        <end position="815"/>
    </location>
</feature>
<dbReference type="RefSeq" id="WP_191820435.1">
    <property type="nucleotide sequence ID" value="NZ_JACYFT010000005.1"/>
</dbReference>
<comment type="caution">
    <text evidence="5">The sequence shown here is derived from an EMBL/GenBank/DDBJ whole genome shotgun (WGS) entry which is preliminary data.</text>
</comment>
<dbReference type="Gene3D" id="2.60.40.1180">
    <property type="entry name" value="Golgi alpha-mannosidase II"/>
    <property type="match status" value="1"/>
</dbReference>
<accession>A0A927FJ67</accession>
<feature type="domain" description="Glycosyl hydrolase family 13 catalytic" evidence="4">
    <location>
        <begin position="319"/>
        <end position="725"/>
    </location>
</feature>
<dbReference type="InterPro" id="IPR045857">
    <property type="entry name" value="O16G_dom_2"/>
</dbReference>
<dbReference type="InterPro" id="IPR013780">
    <property type="entry name" value="Glyco_hydro_b"/>
</dbReference>
<dbReference type="PANTHER" id="PTHR10357">
    <property type="entry name" value="ALPHA-AMYLASE FAMILY MEMBER"/>
    <property type="match status" value="1"/>
</dbReference>
<reference evidence="5" key="1">
    <citation type="submission" date="2020-09" db="EMBL/GenBank/DDBJ databases">
        <title>Genome seq and assembly of Limnohabitants sp.</title>
        <authorList>
            <person name="Chhetri G."/>
        </authorList>
    </citation>
    <scope>NUCLEOTIDE SEQUENCE</scope>
    <source>
        <strain evidence="5">JUR4</strain>
    </source>
</reference>
<dbReference type="InterPro" id="IPR006047">
    <property type="entry name" value="GH13_cat_dom"/>
</dbReference>
<dbReference type="GO" id="GO:0005975">
    <property type="term" value="P:carbohydrate metabolic process"/>
    <property type="evidence" value="ECO:0007669"/>
    <property type="project" value="InterPro"/>
</dbReference>
<dbReference type="InterPro" id="IPR017853">
    <property type="entry name" value="GH"/>
</dbReference>
<dbReference type="Proteomes" id="UP000647424">
    <property type="component" value="Unassembled WGS sequence"/>
</dbReference>
<dbReference type="SMART" id="SM00642">
    <property type="entry name" value="Aamy"/>
    <property type="match status" value="1"/>
</dbReference>
<dbReference type="Gene3D" id="2.60.40.10">
    <property type="entry name" value="Immunoglobulins"/>
    <property type="match status" value="1"/>
</dbReference>
<evidence type="ECO:0000256" key="3">
    <source>
        <dbReference type="SAM" id="SignalP"/>
    </source>
</evidence>
<organism evidence="5 6">
    <name type="scientific">Limnohabitans radicicola</name>
    <dbReference type="NCBI Taxonomy" id="2771427"/>
    <lineage>
        <taxon>Bacteria</taxon>
        <taxon>Pseudomonadati</taxon>
        <taxon>Pseudomonadota</taxon>
        <taxon>Betaproteobacteria</taxon>
        <taxon>Burkholderiales</taxon>
        <taxon>Comamonadaceae</taxon>
        <taxon>Limnohabitans</taxon>
    </lineage>
</organism>
<evidence type="ECO:0000256" key="2">
    <source>
        <dbReference type="ARBA" id="ARBA00023295"/>
    </source>
</evidence>
<feature type="signal peptide" evidence="3">
    <location>
        <begin position="1"/>
        <end position="21"/>
    </location>
</feature>
<keyword evidence="6" id="KW-1185">Reference proteome</keyword>